<dbReference type="InterPro" id="IPR012910">
    <property type="entry name" value="Plug_dom"/>
</dbReference>
<dbReference type="EMBL" id="CP064654">
    <property type="protein sequence ID" value="QPC99226.1"/>
    <property type="molecule type" value="Genomic_DNA"/>
</dbReference>
<dbReference type="NCBIfam" id="TIGR01783">
    <property type="entry name" value="TonB-siderophor"/>
    <property type="match status" value="1"/>
</dbReference>
<reference evidence="19 20" key="1">
    <citation type="submission" date="2020-11" db="EMBL/GenBank/DDBJ databases">
        <title>The genome sequence of Erythrobacter sp. 6D36.</title>
        <authorList>
            <person name="Liu Y."/>
        </authorList>
    </citation>
    <scope>NUCLEOTIDE SEQUENCE [LARGE SCALE GENOMIC DNA]</scope>
    <source>
        <strain evidence="19 20">6D36</strain>
    </source>
</reference>
<evidence type="ECO:0000256" key="13">
    <source>
        <dbReference type="ARBA" id="ARBA00023237"/>
    </source>
</evidence>
<gene>
    <name evidence="19" type="ORF">IRL76_01185</name>
</gene>
<dbReference type="InterPro" id="IPR000531">
    <property type="entry name" value="Beta-barrel_TonB"/>
</dbReference>
<keyword evidence="3 14" id="KW-0813">Transport</keyword>
<keyword evidence="20" id="KW-1185">Reference proteome</keyword>
<dbReference type="KEGG" id="qso:IRL76_01185"/>
<keyword evidence="7 16" id="KW-0732">Signal</keyword>
<dbReference type="Gene3D" id="2.40.170.20">
    <property type="entry name" value="TonB-dependent receptor, beta-barrel domain"/>
    <property type="match status" value="1"/>
</dbReference>
<dbReference type="Gene3D" id="2.170.130.10">
    <property type="entry name" value="TonB-dependent receptor, plug domain"/>
    <property type="match status" value="1"/>
</dbReference>
<evidence type="ECO:0000256" key="1">
    <source>
        <dbReference type="ARBA" id="ARBA00004571"/>
    </source>
</evidence>
<dbReference type="PANTHER" id="PTHR32552">
    <property type="entry name" value="FERRICHROME IRON RECEPTOR-RELATED"/>
    <property type="match status" value="1"/>
</dbReference>
<feature type="domain" description="TonB-dependent receptor plug" evidence="18">
    <location>
        <begin position="61"/>
        <end position="157"/>
    </location>
</feature>
<feature type="domain" description="TonB-dependent receptor-like beta-barrel" evidence="17">
    <location>
        <begin position="229"/>
        <end position="666"/>
    </location>
</feature>
<evidence type="ECO:0000256" key="7">
    <source>
        <dbReference type="ARBA" id="ARBA00022729"/>
    </source>
</evidence>
<evidence type="ECO:0000256" key="11">
    <source>
        <dbReference type="ARBA" id="ARBA00023136"/>
    </source>
</evidence>
<evidence type="ECO:0000256" key="15">
    <source>
        <dbReference type="RuleBase" id="RU003357"/>
    </source>
</evidence>
<keyword evidence="9" id="KW-0406">Ion transport</keyword>
<evidence type="ECO:0000256" key="2">
    <source>
        <dbReference type="ARBA" id="ARBA00009810"/>
    </source>
</evidence>
<proteinExistence type="inferred from homology"/>
<name>A0A7S8IVU1_9SPHN</name>
<dbReference type="InterPro" id="IPR037066">
    <property type="entry name" value="Plug_dom_sf"/>
</dbReference>
<dbReference type="RefSeq" id="WP_200982405.1">
    <property type="nucleotide sequence ID" value="NZ_CP064654.1"/>
</dbReference>
<dbReference type="PROSITE" id="PS52016">
    <property type="entry name" value="TONB_DEPENDENT_REC_3"/>
    <property type="match status" value="1"/>
</dbReference>
<keyword evidence="6 14" id="KW-0812">Transmembrane</keyword>
<feature type="chain" id="PRO_5032551719" evidence="16">
    <location>
        <begin position="24"/>
        <end position="697"/>
    </location>
</feature>
<dbReference type="AlphaFoldDB" id="A0A7S8IVU1"/>
<evidence type="ECO:0000256" key="9">
    <source>
        <dbReference type="ARBA" id="ARBA00023065"/>
    </source>
</evidence>
<evidence type="ECO:0000256" key="3">
    <source>
        <dbReference type="ARBA" id="ARBA00022448"/>
    </source>
</evidence>
<evidence type="ECO:0000256" key="8">
    <source>
        <dbReference type="ARBA" id="ARBA00023004"/>
    </source>
</evidence>
<evidence type="ECO:0000259" key="18">
    <source>
        <dbReference type="Pfam" id="PF07715"/>
    </source>
</evidence>
<keyword evidence="8" id="KW-0408">Iron</keyword>
<evidence type="ECO:0000313" key="20">
    <source>
        <dbReference type="Proteomes" id="UP000594459"/>
    </source>
</evidence>
<dbReference type="GO" id="GO:0038023">
    <property type="term" value="F:signaling receptor activity"/>
    <property type="evidence" value="ECO:0007669"/>
    <property type="project" value="InterPro"/>
</dbReference>
<dbReference type="InterPro" id="IPR036942">
    <property type="entry name" value="Beta-barrel_TonB_sf"/>
</dbReference>
<keyword evidence="5" id="KW-0410">Iron transport</keyword>
<comment type="subcellular location">
    <subcellularLocation>
        <location evidence="1 14">Cell outer membrane</location>
        <topology evidence="1 14">Multi-pass membrane protein</topology>
    </subcellularLocation>
</comment>
<dbReference type="GO" id="GO:0015344">
    <property type="term" value="F:siderophore uptake transmembrane transporter activity"/>
    <property type="evidence" value="ECO:0007669"/>
    <property type="project" value="TreeGrafter"/>
</dbReference>
<keyword evidence="12 19" id="KW-0675">Receptor</keyword>
<evidence type="ECO:0000256" key="16">
    <source>
        <dbReference type="SAM" id="SignalP"/>
    </source>
</evidence>
<dbReference type="CDD" id="cd01347">
    <property type="entry name" value="ligand_gated_channel"/>
    <property type="match status" value="1"/>
</dbReference>
<keyword evidence="4 14" id="KW-1134">Transmembrane beta strand</keyword>
<sequence length="697" mass="76025">MRPLPFTRALLLGTAMLATPAMADDAQPERDYLPTDIIVTGARDGYDVDDGSTATKTPTALIDVPQAVTMITEDQLDDMGITQLNDALRYVPGVSLDTGEGHRDQIYIRGQSSTADFYLDGLRDDAQYYRSLYNVDRVEVLKGSNALIFGRGGGGGIVNRVSKVAEFTGTELGFDASVDSFGTFALAADLNVPASETIAARLNATYEEFGNHRDFYEGRFIGISPTVTARLGERTRLTAHYTYDDDERVTDRGLPSVGTGPLEGYDRTFFGSREFNTSTNVAHIARLRIDHELTDTVSINATGQYANYDKYYANVVPSNSDGTTVNLGGYTSATDRENWIGQANLVWDTDFGGIGSTFLAGVEVGDQETIASRTEIDFGGGVEDINRPLARIIDVPAVGIGRLTNRSASQLDTFSAYVQEQLDFGIVQLVGGVRFDRFDLKATNLFNPAVPVQTARVDEKWSPRFGVILKPQQDLSLYASYSTSFLPQSGDQFSTLGADDAALEPEKFENLELGVKWAVRPDLFATAAVFQLDRTNTTAPDPSGSGLPVLTGSSRVKGFEASLVGKILPMWQASLGYTYLDGEIRNDTDRAVAGTVLQQLPKHQIALWNRIDLSEQFGLGAGLVYQDEQYASISNTVVLPDYVRVDAAAYYTLNDRIGIQLNVENLFDENYYPSAHGDNNIQPGKPLTARIGVKVKI</sequence>
<evidence type="ECO:0000256" key="14">
    <source>
        <dbReference type="PROSITE-ProRule" id="PRU01360"/>
    </source>
</evidence>
<evidence type="ECO:0000259" key="17">
    <source>
        <dbReference type="Pfam" id="PF00593"/>
    </source>
</evidence>
<keyword evidence="11 14" id="KW-0472">Membrane</keyword>
<accession>A0A7S8IVU1</accession>
<keyword evidence="13 14" id="KW-0998">Cell outer membrane</keyword>
<dbReference type="Pfam" id="PF00593">
    <property type="entry name" value="TonB_dep_Rec_b-barrel"/>
    <property type="match status" value="1"/>
</dbReference>
<evidence type="ECO:0000256" key="6">
    <source>
        <dbReference type="ARBA" id="ARBA00022692"/>
    </source>
</evidence>
<evidence type="ECO:0000256" key="12">
    <source>
        <dbReference type="ARBA" id="ARBA00023170"/>
    </source>
</evidence>
<evidence type="ECO:0000256" key="10">
    <source>
        <dbReference type="ARBA" id="ARBA00023077"/>
    </source>
</evidence>
<dbReference type="GO" id="GO:0009279">
    <property type="term" value="C:cell outer membrane"/>
    <property type="evidence" value="ECO:0007669"/>
    <property type="project" value="UniProtKB-SubCell"/>
</dbReference>
<keyword evidence="10 15" id="KW-0798">TonB box</keyword>
<dbReference type="InterPro" id="IPR010105">
    <property type="entry name" value="TonB_sidphr_rcpt"/>
</dbReference>
<feature type="signal peptide" evidence="16">
    <location>
        <begin position="1"/>
        <end position="23"/>
    </location>
</feature>
<organism evidence="19 20">
    <name type="scientific">Qipengyuania soli</name>
    <dbReference type="NCBI Taxonomy" id="2782568"/>
    <lineage>
        <taxon>Bacteria</taxon>
        <taxon>Pseudomonadati</taxon>
        <taxon>Pseudomonadota</taxon>
        <taxon>Alphaproteobacteria</taxon>
        <taxon>Sphingomonadales</taxon>
        <taxon>Erythrobacteraceae</taxon>
        <taxon>Qipengyuania</taxon>
    </lineage>
</organism>
<dbReference type="SUPFAM" id="SSF56935">
    <property type="entry name" value="Porins"/>
    <property type="match status" value="1"/>
</dbReference>
<dbReference type="InterPro" id="IPR039426">
    <property type="entry name" value="TonB-dep_rcpt-like"/>
</dbReference>
<dbReference type="PANTHER" id="PTHR32552:SF68">
    <property type="entry name" value="FERRICHROME OUTER MEMBRANE TRANSPORTER_PHAGE RECEPTOR"/>
    <property type="match status" value="1"/>
</dbReference>
<evidence type="ECO:0000256" key="5">
    <source>
        <dbReference type="ARBA" id="ARBA00022496"/>
    </source>
</evidence>
<evidence type="ECO:0000256" key="4">
    <source>
        <dbReference type="ARBA" id="ARBA00022452"/>
    </source>
</evidence>
<comment type="similarity">
    <text evidence="2 14 15">Belongs to the TonB-dependent receptor family.</text>
</comment>
<protein>
    <submittedName>
        <fullName evidence="19">TonB-dependent siderophore receptor</fullName>
    </submittedName>
</protein>
<evidence type="ECO:0000313" key="19">
    <source>
        <dbReference type="EMBL" id="QPC99226.1"/>
    </source>
</evidence>
<dbReference type="GO" id="GO:0015891">
    <property type="term" value="P:siderophore transport"/>
    <property type="evidence" value="ECO:0007669"/>
    <property type="project" value="InterPro"/>
</dbReference>
<dbReference type="Proteomes" id="UP000594459">
    <property type="component" value="Chromosome"/>
</dbReference>
<dbReference type="Pfam" id="PF07715">
    <property type="entry name" value="Plug"/>
    <property type="match status" value="1"/>
</dbReference>